<organism evidence="1">
    <name type="scientific">Tupanvirus soda lake</name>
    <dbReference type="NCBI Taxonomy" id="2126985"/>
    <lineage>
        <taxon>Viruses</taxon>
        <taxon>Varidnaviria</taxon>
        <taxon>Bamfordvirae</taxon>
        <taxon>Nucleocytoviricota</taxon>
        <taxon>Megaviricetes</taxon>
        <taxon>Imitervirales</taxon>
        <taxon>Mimiviridae</taxon>
        <taxon>Megamimivirinae</taxon>
        <taxon>Tupanvirus</taxon>
        <taxon>Tupanvirus salinum</taxon>
    </lineage>
</organism>
<dbReference type="InterPro" id="IPR005331">
    <property type="entry name" value="Sulfotransferase"/>
</dbReference>
<protein>
    <recommendedName>
        <fullName evidence="2">Sulfotransferase family protein</fullName>
    </recommendedName>
</protein>
<dbReference type="GO" id="GO:0016020">
    <property type="term" value="C:membrane"/>
    <property type="evidence" value="ECO:0007669"/>
    <property type="project" value="InterPro"/>
</dbReference>
<dbReference type="SUPFAM" id="SSF52540">
    <property type="entry name" value="P-loop containing nucleoside triphosphate hydrolases"/>
    <property type="match status" value="1"/>
</dbReference>
<evidence type="ECO:0000313" key="1">
    <source>
        <dbReference type="EMBL" id="QKU35800.1"/>
    </source>
</evidence>
<dbReference type="Gene3D" id="3.40.50.300">
    <property type="entry name" value="P-loop containing nucleotide triphosphate hydrolases"/>
    <property type="match status" value="1"/>
</dbReference>
<accession>A0A6N1NPK9</accession>
<name>A0A6N1NPK9_9VIRU</name>
<proteinExistence type="predicted"/>
<reference evidence="1" key="1">
    <citation type="submission" date="2017-01" db="EMBL/GenBank/DDBJ databases">
        <authorList>
            <person name="Assis F.L."/>
            <person name="Abrahao J.S."/>
            <person name="Silva L."/>
            <person name="Khalil J.B."/>
            <person name="Rodrigues R."/>
            <person name="Silva L.S."/>
            <person name="Arantes T."/>
            <person name="Boratto P."/>
            <person name="Andrade M."/>
            <person name="Kroon E.G."/>
            <person name="Ribeiro B."/>
            <person name="Bergier I."/>
            <person name="Seligmann H."/>
            <person name="Ghigo E."/>
            <person name="Colson P."/>
            <person name="Levasseur A."/>
            <person name="Raoult D."/>
            <person name="Scola B.L."/>
        </authorList>
    </citation>
    <scope>NUCLEOTIDE SEQUENCE</scope>
    <source>
        <strain evidence="1">Soda lake</strain>
    </source>
</reference>
<evidence type="ECO:0008006" key="2">
    <source>
        <dbReference type="Google" id="ProtNLM"/>
    </source>
</evidence>
<dbReference type="GeneID" id="80519246"/>
<dbReference type="Pfam" id="PF03567">
    <property type="entry name" value="Sulfotransfer_2"/>
    <property type="match status" value="1"/>
</dbReference>
<dbReference type="InterPro" id="IPR027417">
    <property type="entry name" value="P-loop_NTPase"/>
</dbReference>
<dbReference type="GO" id="GO:0008146">
    <property type="term" value="F:sulfotransferase activity"/>
    <property type="evidence" value="ECO:0007669"/>
    <property type="project" value="InterPro"/>
</dbReference>
<dbReference type="KEGG" id="vg:80519246"/>
<reference evidence="1" key="2">
    <citation type="journal article" date="2018" name="Nat. Commun.">
        <title>Tailed giant Tupanvirus possesses the most complete translational apparatus of the known virosphere.</title>
        <authorList>
            <person name="Abrahao J."/>
            <person name="Silva L."/>
            <person name="Silva L.S."/>
            <person name="Khalil J.Y.B."/>
            <person name="Rodrigues R."/>
            <person name="Arantes T."/>
            <person name="Assis F."/>
            <person name="Boratto P."/>
            <person name="Andrade M."/>
            <person name="Kroon E.G."/>
            <person name="Ribeiro B."/>
            <person name="Bergier I."/>
            <person name="Seligmann H."/>
            <person name="Ghigo E."/>
            <person name="Colson P."/>
            <person name="Levasseur A."/>
            <person name="Kroemer G."/>
            <person name="Raoult D."/>
            <person name="La Scola B."/>
        </authorList>
    </citation>
    <scope>NUCLEOTIDE SEQUENCE [LARGE SCALE GENOMIC DNA]</scope>
    <source>
        <strain evidence="1">Soda lake</strain>
    </source>
</reference>
<sequence length="218" mass="25973">MPFFRKINTLIIHIPKTGGTSVENYFLKKYRFKKNGGNLFKIKEWTGIDHPLQHCTISELHTIPQLKIDWNNIKIITVVRNPYDRAVSALFWRNAININSTKEEVEKKLDDFLNTNYTFDNHNWPQFQFLEYNGKIDEKIIIMRTESLDDDMIKYGYTDFKNNDNVSYRNKIDYMSFLTESAKKKIYDYYRKDFELFGYDTMGADITQDPIVQKSIVQ</sequence>
<dbReference type="RefSeq" id="YP_010782482.1">
    <property type="nucleotide sequence ID" value="NC_075039.1"/>
</dbReference>
<dbReference type="EMBL" id="KY523104">
    <property type="protein sequence ID" value="QKU35800.1"/>
    <property type="molecule type" value="Genomic_DNA"/>
</dbReference>